<dbReference type="AlphaFoldDB" id="A9DT21"/>
<reference evidence="4 5" key="1">
    <citation type="journal article" date="2011" name="J. Bacteriol.">
        <title>Genome sequence of the algicidal bacterium Kordia algicida OT-1.</title>
        <authorList>
            <person name="Lee H.S."/>
            <person name="Kang S.G."/>
            <person name="Kwon K.K."/>
            <person name="Lee J.H."/>
            <person name="Kim S.J."/>
        </authorList>
    </citation>
    <scope>NUCLEOTIDE SEQUENCE [LARGE SCALE GENOMIC DNA]</scope>
    <source>
        <strain evidence="4 5">OT-1</strain>
    </source>
</reference>
<keyword evidence="2" id="KW-0233">DNA recombination</keyword>
<dbReference type="Pfam" id="PF07508">
    <property type="entry name" value="Recombinase"/>
    <property type="match status" value="1"/>
</dbReference>
<dbReference type="eggNOG" id="COG1961">
    <property type="taxonomic scope" value="Bacteria"/>
</dbReference>
<dbReference type="InterPro" id="IPR011109">
    <property type="entry name" value="DNA_bind_recombinase_dom"/>
</dbReference>
<feature type="domain" description="Resolvase/invertase-type recombinase catalytic" evidence="3">
    <location>
        <begin position="1"/>
        <end position="129"/>
    </location>
</feature>
<evidence type="ECO:0000256" key="1">
    <source>
        <dbReference type="ARBA" id="ARBA00023125"/>
    </source>
</evidence>
<dbReference type="Proteomes" id="UP000002945">
    <property type="component" value="Unassembled WGS sequence"/>
</dbReference>
<evidence type="ECO:0000313" key="5">
    <source>
        <dbReference type="Proteomes" id="UP000002945"/>
    </source>
</evidence>
<dbReference type="Pfam" id="PF00239">
    <property type="entry name" value="Resolvase"/>
    <property type="match status" value="1"/>
</dbReference>
<gene>
    <name evidence="4" type="ORF">KAOT1_17658</name>
</gene>
<evidence type="ECO:0000256" key="2">
    <source>
        <dbReference type="ARBA" id="ARBA00023172"/>
    </source>
</evidence>
<dbReference type="InterPro" id="IPR038109">
    <property type="entry name" value="DNA_bind_recomb_sf"/>
</dbReference>
<keyword evidence="1" id="KW-0238">DNA-binding</keyword>
<proteinExistence type="predicted"/>
<dbReference type="PANTHER" id="PTHR30461:SF2">
    <property type="entry name" value="SERINE RECOMBINASE PINE-RELATED"/>
    <property type="match status" value="1"/>
</dbReference>
<organism evidence="4 5">
    <name type="scientific">Kordia algicida OT-1</name>
    <dbReference type="NCBI Taxonomy" id="391587"/>
    <lineage>
        <taxon>Bacteria</taxon>
        <taxon>Pseudomonadati</taxon>
        <taxon>Bacteroidota</taxon>
        <taxon>Flavobacteriia</taxon>
        <taxon>Flavobacteriales</taxon>
        <taxon>Flavobacteriaceae</taxon>
        <taxon>Kordia</taxon>
    </lineage>
</organism>
<dbReference type="SMART" id="SM00857">
    <property type="entry name" value="Resolvase"/>
    <property type="match status" value="1"/>
</dbReference>
<dbReference type="EMBL" id="ABIB01000003">
    <property type="protein sequence ID" value="EDP97013.1"/>
    <property type="molecule type" value="Genomic_DNA"/>
</dbReference>
<protein>
    <submittedName>
        <fullName evidence="4">Serine type site-specific recombinase</fullName>
    </submittedName>
</protein>
<keyword evidence="5" id="KW-1185">Reference proteome</keyword>
<dbReference type="GO" id="GO:0003677">
    <property type="term" value="F:DNA binding"/>
    <property type="evidence" value="ECO:0007669"/>
    <property type="project" value="UniProtKB-KW"/>
</dbReference>
<name>A9DT21_9FLAO</name>
<evidence type="ECO:0000313" key="4">
    <source>
        <dbReference type="EMBL" id="EDP97013.1"/>
    </source>
</evidence>
<dbReference type="InterPro" id="IPR006119">
    <property type="entry name" value="Resolv_N"/>
</dbReference>
<dbReference type="Gene3D" id="3.90.1750.20">
    <property type="entry name" value="Putative Large Serine Recombinase, Chain B, Domain 2"/>
    <property type="match status" value="1"/>
</dbReference>
<dbReference type="InterPro" id="IPR036162">
    <property type="entry name" value="Resolvase-like_N_sf"/>
</dbReference>
<dbReference type="PROSITE" id="PS51736">
    <property type="entry name" value="RECOMBINASES_3"/>
    <property type="match status" value="1"/>
</dbReference>
<accession>A9DT21</accession>
<dbReference type="HOGENOM" id="CLU_010686_17_0_10"/>
<dbReference type="PANTHER" id="PTHR30461">
    <property type="entry name" value="DNA-INVERTASE FROM LAMBDOID PROPHAGE"/>
    <property type="match status" value="1"/>
</dbReference>
<sequence length="480" mass="55887">MENQREYCTLYAERAKFQISAYFGGTNESAKNDDRKEYQKMLTFVRQKKISNIIVYSIDRFSRAGSSAITTVEKLKEKGINVISVTQPMDTKTSTGTFFQNLNLLFSKYDNDQRKEKTTAGMKQRLLQGYYIGVAPVGYKNSRDAQNRPILIHSDKAKLIRKAFEWKANESISNVEIIKRLKKYGLTIQKQHMTRIFRNPIYCGLLANRLLDGKVVKGNHKPIVSKELFLKVNNINTEKNGIRSKQRKNNPNLPMRGFVKCDACGKPITGYTEKKYNLDYYRGHTKGCCGYKRAYKLNEKFKTFLASFQIDEHIIEPLKLQMKYTFDYFNESNKDVIEHLKYNLKATKEKIEKVEERFVYGEINMELYNKFINKLKSEEAEILKEIEKSGIEKSKFNLYVENSLKLLANLPKTWELSSFTVKQKLQNLLFPNGIRYNRENDSYLSFEISPILTVTSTLSVNYNQINMNTKTNKMKKSQGV</sequence>
<dbReference type="SUPFAM" id="SSF53041">
    <property type="entry name" value="Resolvase-like"/>
    <property type="match status" value="1"/>
</dbReference>
<dbReference type="GO" id="GO:0000150">
    <property type="term" value="F:DNA strand exchange activity"/>
    <property type="evidence" value="ECO:0007669"/>
    <property type="project" value="InterPro"/>
</dbReference>
<dbReference type="STRING" id="391587.KAOT1_17658"/>
<dbReference type="Gene3D" id="3.40.50.1390">
    <property type="entry name" value="Resolvase, N-terminal catalytic domain"/>
    <property type="match status" value="1"/>
</dbReference>
<evidence type="ECO:0000259" key="3">
    <source>
        <dbReference type="PROSITE" id="PS51736"/>
    </source>
</evidence>
<dbReference type="CDD" id="cd00338">
    <property type="entry name" value="Ser_Recombinase"/>
    <property type="match status" value="1"/>
</dbReference>
<dbReference type="InterPro" id="IPR050639">
    <property type="entry name" value="SSR_resolvase"/>
</dbReference>
<comment type="caution">
    <text evidence="4">The sequence shown here is derived from an EMBL/GenBank/DDBJ whole genome shotgun (WGS) entry which is preliminary data.</text>
</comment>